<keyword evidence="4 16" id="KW-0812">Transmembrane</keyword>
<evidence type="ECO:0000256" key="15">
    <source>
        <dbReference type="ARBA" id="ARBA00082029"/>
    </source>
</evidence>
<name>A0AAW1V6J2_9CUCU</name>
<comment type="caution">
    <text evidence="19">The sequence shown here is derived from an EMBL/GenBank/DDBJ whole genome shotgun (WGS) entry which is preliminary data.</text>
</comment>
<feature type="domain" description="Neurotransmitter-gated ion-channel ligand-binding" evidence="17">
    <location>
        <begin position="136"/>
        <end position="347"/>
    </location>
</feature>
<feature type="transmembrane region" description="Helical" evidence="16">
    <location>
        <begin position="413"/>
        <end position="436"/>
    </location>
</feature>
<comment type="subcellular location">
    <subcellularLocation>
        <location evidence="1">Cell membrane</location>
        <topology evidence="1">Multi-pass membrane protein</topology>
    </subcellularLocation>
</comment>
<dbReference type="Pfam" id="PF02932">
    <property type="entry name" value="Neur_chan_memb"/>
    <property type="match status" value="1"/>
</dbReference>
<gene>
    <name evidence="19" type="ORF">WA026_000227</name>
</gene>
<organism evidence="19 20">
    <name type="scientific">Henosepilachna vigintioctopunctata</name>
    <dbReference type="NCBI Taxonomy" id="420089"/>
    <lineage>
        <taxon>Eukaryota</taxon>
        <taxon>Metazoa</taxon>
        <taxon>Ecdysozoa</taxon>
        <taxon>Arthropoda</taxon>
        <taxon>Hexapoda</taxon>
        <taxon>Insecta</taxon>
        <taxon>Pterygota</taxon>
        <taxon>Neoptera</taxon>
        <taxon>Endopterygota</taxon>
        <taxon>Coleoptera</taxon>
        <taxon>Polyphaga</taxon>
        <taxon>Cucujiformia</taxon>
        <taxon>Coccinelloidea</taxon>
        <taxon>Coccinellidae</taxon>
        <taxon>Epilachninae</taxon>
        <taxon>Epilachnini</taxon>
        <taxon>Henosepilachna</taxon>
    </lineage>
</organism>
<evidence type="ECO:0000256" key="14">
    <source>
        <dbReference type="ARBA" id="ARBA00073427"/>
    </source>
</evidence>
<evidence type="ECO:0000256" key="11">
    <source>
        <dbReference type="ARBA" id="ARBA00023303"/>
    </source>
</evidence>
<dbReference type="InterPro" id="IPR036734">
    <property type="entry name" value="Neur_chan_lig-bd_sf"/>
</dbReference>
<dbReference type="GO" id="GO:0005230">
    <property type="term" value="F:extracellular ligand-gated monoatomic ion channel activity"/>
    <property type="evidence" value="ECO:0007669"/>
    <property type="project" value="InterPro"/>
</dbReference>
<dbReference type="InterPro" id="IPR006202">
    <property type="entry name" value="Neur_chan_lig-bd"/>
</dbReference>
<evidence type="ECO:0000313" key="20">
    <source>
        <dbReference type="Proteomes" id="UP001431783"/>
    </source>
</evidence>
<sequence>MMGGSYSNKVQIIFVVLCLIVFCVDFCYCMVDGSILSEPSIYNLPKQINLTNQIDPQDYPKHATQNDISVASLIPKVQVTTKVPTDNSIKIAEPTAKLENMEITPTPIPIRPAELPQPIDHCGVLSLEYMSLLTQEQFIAKLTEPCRYDKLVKPQTDGPLDVYLQVDLRHVEAVESLQFKAHMVLQYSYRDSRLDFRNISKNRATIMGQEILREKIWVPHVIVRNEKDTVLMGSDGKDLFVTISPSGEVTYSYRMTVSFYCWMNLQKFPFDVQICDIIWNSWAYNTTNLLLHWKGETPVKISKNLHLPEFILIGNWTEVGEIPVTFAESGRIGNYSSLTFKFQMYRQVGYYILDYFLPSILLVCTSWVTFWLQADASPPRATLGTSTMLAFITLNGGVTKNLPKVSYIKASEIWFLGCVCFIFSSMAEFAFVNVIWRRKKKVEMKKHNPKHILKGALTPSLARKQLRKAESENNLFKSYSSSSLDGNHARNLDNYLTVHGFPSPNIPSIRTHNFDEKSDESVLTIPIPEDSFSRPPDGFKQQWHTMTPQEVANWIDKKSRIVFPVSFLIFNILYWSFVYAL</sequence>
<dbReference type="PROSITE" id="PS00236">
    <property type="entry name" value="NEUROTR_ION_CHANNEL"/>
    <property type="match status" value="1"/>
</dbReference>
<dbReference type="FunFam" id="2.70.170.10:FF:000042">
    <property type="entry name" value="Blast:Glycine receptor subunit alpha-3"/>
    <property type="match status" value="1"/>
</dbReference>
<comment type="similarity">
    <text evidence="13 16">Belongs to the ligand-gated ion channel (TC 1.A.9) family.</text>
</comment>
<dbReference type="InterPro" id="IPR018000">
    <property type="entry name" value="Neurotransmitter_ion_chnl_CS"/>
</dbReference>
<reference evidence="19 20" key="1">
    <citation type="submission" date="2023-03" db="EMBL/GenBank/DDBJ databases">
        <title>Genome insight into feeding habits of ladybird beetles.</title>
        <authorList>
            <person name="Li H.-S."/>
            <person name="Huang Y.-H."/>
            <person name="Pang H."/>
        </authorList>
    </citation>
    <scope>NUCLEOTIDE SEQUENCE [LARGE SCALE GENOMIC DNA]</scope>
    <source>
        <strain evidence="19">SYSU_2023b</strain>
        <tissue evidence="19">Whole body</tissue>
    </source>
</reference>
<accession>A0AAW1V6J2</accession>
<dbReference type="Gene3D" id="2.70.170.10">
    <property type="entry name" value="Neurotransmitter-gated ion-channel ligand-binding domain"/>
    <property type="match status" value="1"/>
</dbReference>
<comment type="catalytic activity">
    <reaction evidence="12">
        <text>chloride(in) = chloride(out)</text>
        <dbReference type="Rhea" id="RHEA:29823"/>
        <dbReference type="ChEBI" id="CHEBI:17996"/>
    </reaction>
    <physiologicalReaction direction="left-to-right" evidence="12">
        <dbReference type="Rhea" id="RHEA:29824"/>
    </physiologicalReaction>
</comment>
<evidence type="ECO:0000256" key="8">
    <source>
        <dbReference type="ARBA" id="ARBA00023136"/>
    </source>
</evidence>
<evidence type="ECO:0000313" key="19">
    <source>
        <dbReference type="EMBL" id="KAK9887927.1"/>
    </source>
</evidence>
<dbReference type="CDD" id="cd19049">
    <property type="entry name" value="LGIC_TM_anion"/>
    <property type="match status" value="1"/>
</dbReference>
<dbReference type="PRINTS" id="PR00252">
    <property type="entry name" value="NRIONCHANNEL"/>
</dbReference>
<protein>
    <recommendedName>
        <fullName evidence="14">pH-sensitive chloride channel 2</fullName>
    </recommendedName>
    <alternativeName>
        <fullName evidence="15">Ligand-gated chloride channel protein hodor</fullName>
    </alternativeName>
</protein>
<dbReference type="SUPFAM" id="SSF63712">
    <property type="entry name" value="Nicotinic receptor ligand binding domain-like"/>
    <property type="match status" value="1"/>
</dbReference>
<feature type="domain" description="Neurotransmitter-gated ion-channel transmembrane" evidence="18">
    <location>
        <begin position="357"/>
        <end position="575"/>
    </location>
</feature>
<feature type="transmembrane region" description="Helical" evidence="16">
    <location>
        <begin position="12"/>
        <end position="31"/>
    </location>
</feature>
<proteinExistence type="inferred from homology"/>
<dbReference type="AlphaFoldDB" id="A0AAW1V6J2"/>
<dbReference type="InterPro" id="IPR036719">
    <property type="entry name" value="Neuro-gated_channel_TM_sf"/>
</dbReference>
<dbReference type="EMBL" id="JARQZJ010000121">
    <property type="protein sequence ID" value="KAK9887927.1"/>
    <property type="molecule type" value="Genomic_DNA"/>
</dbReference>
<keyword evidence="8 16" id="KW-0472">Membrane</keyword>
<evidence type="ECO:0000256" key="6">
    <source>
        <dbReference type="ARBA" id="ARBA00022989"/>
    </source>
</evidence>
<evidence type="ECO:0000256" key="12">
    <source>
        <dbReference type="ARBA" id="ARBA00051122"/>
    </source>
</evidence>
<evidence type="ECO:0000256" key="3">
    <source>
        <dbReference type="ARBA" id="ARBA00022475"/>
    </source>
</evidence>
<evidence type="ECO:0000256" key="1">
    <source>
        <dbReference type="ARBA" id="ARBA00004651"/>
    </source>
</evidence>
<keyword evidence="7 16" id="KW-0406">Ion transport</keyword>
<dbReference type="GO" id="GO:0005254">
    <property type="term" value="F:chloride channel activity"/>
    <property type="evidence" value="ECO:0007669"/>
    <property type="project" value="UniProtKB-ARBA"/>
</dbReference>
<keyword evidence="10" id="KW-1071">Ligand-gated ion channel</keyword>
<keyword evidence="6 16" id="KW-1133">Transmembrane helix</keyword>
<keyword evidence="5" id="KW-0732">Signal</keyword>
<dbReference type="InterPro" id="IPR006029">
    <property type="entry name" value="Neurotrans-gated_channel_TM"/>
</dbReference>
<keyword evidence="11 16" id="KW-0407">Ion channel</keyword>
<evidence type="ECO:0000256" key="5">
    <source>
        <dbReference type="ARBA" id="ARBA00022729"/>
    </source>
</evidence>
<dbReference type="SUPFAM" id="SSF90112">
    <property type="entry name" value="Neurotransmitter-gated ion-channel transmembrane pore"/>
    <property type="match status" value="1"/>
</dbReference>
<dbReference type="GO" id="GO:0005886">
    <property type="term" value="C:plasma membrane"/>
    <property type="evidence" value="ECO:0007669"/>
    <property type="project" value="UniProtKB-SubCell"/>
</dbReference>
<keyword evidence="3" id="KW-1003">Cell membrane</keyword>
<evidence type="ECO:0000256" key="2">
    <source>
        <dbReference type="ARBA" id="ARBA00022448"/>
    </source>
</evidence>
<keyword evidence="20" id="KW-1185">Reference proteome</keyword>
<evidence type="ECO:0000259" key="18">
    <source>
        <dbReference type="Pfam" id="PF02932"/>
    </source>
</evidence>
<dbReference type="InterPro" id="IPR006028">
    <property type="entry name" value="GABAA/Glycine_rcpt"/>
</dbReference>
<evidence type="ECO:0000256" key="9">
    <source>
        <dbReference type="ARBA" id="ARBA00023180"/>
    </source>
</evidence>
<dbReference type="Gene3D" id="1.20.58.390">
    <property type="entry name" value="Neurotransmitter-gated ion-channel transmembrane domain"/>
    <property type="match status" value="1"/>
</dbReference>
<dbReference type="Proteomes" id="UP001431783">
    <property type="component" value="Unassembled WGS sequence"/>
</dbReference>
<feature type="transmembrane region" description="Helical" evidence="16">
    <location>
        <begin position="561"/>
        <end position="580"/>
    </location>
</feature>
<dbReference type="GO" id="GO:0004888">
    <property type="term" value="F:transmembrane signaling receptor activity"/>
    <property type="evidence" value="ECO:0007669"/>
    <property type="project" value="InterPro"/>
</dbReference>
<evidence type="ECO:0000256" key="4">
    <source>
        <dbReference type="ARBA" id="ARBA00022692"/>
    </source>
</evidence>
<dbReference type="PRINTS" id="PR00253">
    <property type="entry name" value="GABAARECEPTR"/>
</dbReference>
<dbReference type="InterPro" id="IPR038050">
    <property type="entry name" value="Neuro_actylchol_rec"/>
</dbReference>
<feature type="transmembrane region" description="Helical" evidence="16">
    <location>
        <begin position="348"/>
        <end position="372"/>
    </location>
</feature>
<dbReference type="PANTHER" id="PTHR18945">
    <property type="entry name" value="NEUROTRANSMITTER GATED ION CHANNEL"/>
    <property type="match status" value="1"/>
</dbReference>
<evidence type="ECO:0000256" key="16">
    <source>
        <dbReference type="RuleBase" id="RU000687"/>
    </source>
</evidence>
<keyword evidence="9" id="KW-0325">Glycoprotein</keyword>
<keyword evidence="2 16" id="KW-0813">Transport</keyword>
<evidence type="ECO:0000259" key="17">
    <source>
        <dbReference type="Pfam" id="PF02931"/>
    </source>
</evidence>
<dbReference type="InterPro" id="IPR006201">
    <property type="entry name" value="Neur_channel"/>
</dbReference>
<evidence type="ECO:0000256" key="13">
    <source>
        <dbReference type="ARBA" id="ARBA00061606"/>
    </source>
</evidence>
<dbReference type="CDD" id="cd18987">
    <property type="entry name" value="LGIC_ECD_anion"/>
    <property type="match status" value="1"/>
</dbReference>
<evidence type="ECO:0000256" key="7">
    <source>
        <dbReference type="ARBA" id="ARBA00023065"/>
    </source>
</evidence>
<evidence type="ECO:0000256" key="10">
    <source>
        <dbReference type="ARBA" id="ARBA00023286"/>
    </source>
</evidence>
<dbReference type="GO" id="GO:0099095">
    <property type="term" value="F:ligand-gated monoatomic anion channel activity"/>
    <property type="evidence" value="ECO:0007669"/>
    <property type="project" value="UniProtKB-ARBA"/>
</dbReference>
<dbReference type="Pfam" id="PF02931">
    <property type="entry name" value="Neur_chan_LBD"/>
    <property type="match status" value="1"/>
</dbReference>